<protein>
    <submittedName>
        <fullName evidence="1">Uncharacterized protein</fullName>
    </submittedName>
</protein>
<proteinExistence type="predicted"/>
<reference evidence="2" key="2">
    <citation type="submission" date="2013-12" db="EMBL/GenBank/DDBJ databases">
        <authorList>
            <person name="Yu Y."/>
            <person name="Lee S."/>
            <person name="de Baynast K."/>
            <person name="Wissotski M."/>
            <person name="Liu L."/>
            <person name="Talag J."/>
            <person name="Goicoechea J."/>
            <person name="Angelova A."/>
            <person name="Jetty R."/>
            <person name="Kudrna D."/>
            <person name="Golser W."/>
            <person name="Rivera L."/>
            <person name="Zhang J."/>
            <person name="Wing R."/>
        </authorList>
    </citation>
    <scope>NUCLEOTIDE SEQUENCE</scope>
</reference>
<name>A0A0D9XBY2_9ORYZ</name>
<dbReference type="HOGENOM" id="CLU_2658061_0_0_1"/>
<accession>A0A0D9XBY2</accession>
<dbReference type="EnsemblPlants" id="LPERR09G02420.1">
    <property type="protein sequence ID" value="LPERR09G02420.1"/>
    <property type="gene ID" value="LPERR09G02420"/>
</dbReference>
<reference evidence="1 2" key="1">
    <citation type="submission" date="2012-08" db="EMBL/GenBank/DDBJ databases">
        <title>Oryza genome evolution.</title>
        <authorList>
            <person name="Wing R.A."/>
        </authorList>
    </citation>
    <scope>NUCLEOTIDE SEQUENCE</scope>
</reference>
<dbReference type="Proteomes" id="UP000032180">
    <property type="component" value="Chromosome 9"/>
</dbReference>
<reference evidence="1" key="3">
    <citation type="submission" date="2015-04" db="UniProtKB">
        <authorList>
            <consortium name="EnsemblPlants"/>
        </authorList>
    </citation>
    <scope>IDENTIFICATION</scope>
</reference>
<dbReference type="AlphaFoldDB" id="A0A0D9XBY2"/>
<dbReference type="Gramene" id="LPERR09G02420.1">
    <property type="protein sequence ID" value="LPERR09G02420.1"/>
    <property type="gene ID" value="LPERR09G02420"/>
</dbReference>
<keyword evidence="2" id="KW-1185">Reference proteome</keyword>
<evidence type="ECO:0000313" key="2">
    <source>
        <dbReference type="Proteomes" id="UP000032180"/>
    </source>
</evidence>
<organism evidence="1 2">
    <name type="scientific">Leersia perrieri</name>
    <dbReference type="NCBI Taxonomy" id="77586"/>
    <lineage>
        <taxon>Eukaryota</taxon>
        <taxon>Viridiplantae</taxon>
        <taxon>Streptophyta</taxon>
        <taxon>Embryophyta</taxon>
        <taxon>Tracheophyta</taxon>
        <taxon>Spermatophyta</taxon>
        <taxon>Magnoliopsida</taxon>
        <taxon>Liliopsida</taxon>
        <taxon>Poales</taxon>
        <taxon>Poaceae</taxon>
        <taxon>BOP clade</taxon>
        <taxon>Oryzoideae</taxon>
        <taxon>Oryzeae</taxon>
        <taxon>Oryzinae</taxon>
        <taxon>Leersia</taxon>
    </lineage>
</organism>
<evidence type="ECO:0000313" key="1">
    <source>
        <dbReference type="EnsemblPlants" id="LPERR09G02420.1"/>
    </source>
</evidence>
<sequence length="76" mass="8694">MVTSPSVLSNPSGLVRIISEFRIIHWKPKDQIEKPDQPISYTTQWAITTLTHKMWAMSSPIAFFDEDGGQNQQQAY</sequence>